<accession>A0A182EW93</accession>
<dbReference type="InterPro" id="IPR036961">
    <property type="entry name" value="Kinesin_motor_dom_sf"/>
</dbReference>
<proteinExistence type="predicted"/>
<gene>
    <name evidence="3" type="ORF">NOO_LOCUS12439</name>
</gene>
<evidence type="ECO:0000256" key="1">
    <source>
        <dbReference type="ARBA" id="ARBA00022741"/>
    </source>
</evidence>
<keyword evidence="2" id="KW-0067">ATP-binding</keyword>
<organism evidence="5">
    <name type="scientific">Onchocerca ochengi</name>
    <name type="common">Filarial nematode worm</name>
    <dbReference type="NCBI Taxonomy" id="42157"/>
    <lineage>
        <taxon>Eukaryota</taxon>
        <taxon>Metazoa</taxon>
        <taxon>Ecdysozoa</taxon>
        <taxon>Nematoda</taxon>
        <taxon>Chromadorea</taxon>
        <taxon>Rhabditida</taxon>
        <taxon>Spirurina</taxon>
        <taxon>Spiruromorpha</taxon>
        <taxon>Filarioidea</taxon>
        <taxon>Onchocercidae</taxon>
        <taxon>Onchocerca</taxon>
    </lineage>
</organism>
<keyword evidence="1" id="KW-0547">Nucleotide-binding</keyword>
<dbReference type="GO" id="GO:0005524">
    <property type="term" value="F:ATP binding"/>
    <property type="evidence" value="ECO:0007669"/>
    <property type="project" value="UniProtKB-KW"/>
</dbReference>
<dbReference type="Gene3D" id="3.40.850.10">
    <property type="entry name" value="Kinesin motor domain"/>
    <property type="match status" value="1"/>
</dbReference>
<name>A0A182EW93_ONCOC</name>
<sequence length="120" mass="14209">MDYPYRVMHATSVQGVEDMINLSDLHEAALLRNLFVRYNSKLIYVYLSENIPLLELSRLDQWFLSFGLKDLVDLSHHMFDQDWKCYEEIVYGTEEDVTKKLDKDKELKNCHMIASSIMSR</sequence>
<dbReference type="EMBL" id="UYRW01010656">
    <property type="protein sequence ID" value="VDM99013.1"/>
    <property type="molecule type" value="Genomic_DNA"/>
</dbReference>
<evidence type="ECO:0000313" key="4">
    <source>
        <dbReference type="Proteomes" id="UP000271087"/>
    </source>
</evidence>
<keyword evidence="4" id="KW-1185">Reference proteome</keyword>
<dbReference type="STRING" id="42157.A0A182EW93"/>
<evidence type="ECO:0000256" key="2">
    <source>
        <dbReference type="ARBA" id="ARBA00022840"/>
    </source>
</evidence>
<reference evidence="3 4" key="2">
    <citation type="submission" date="2018-08" db="EMBL/GenBank/DDBJ databases">
        <authorList>
            <person name="Laetsch R D."/>
            <person name="Stevens L."/>
            <person name="Kumar S."/>
            <person name="Blaxter L. M."/>
        </authorList>
    </citation>
    <scope>NUCLEOTIDE SEQUENCE [LARGE SCALE GENOMIC DNA]</scope>
</reference>
<reference evidence="5" key="1">
    <citation type="submission" date="2016-06" db="UniProtKB">
        <authorList>
            <consortium name="WormBaseParasite"/>
        </authorList>
    </citation>
    <scope>IDENTIFICATION</scope>
</reference>
<evidence type="ECO:0000313" key="3">
    <source>
        <dbReference type="EMBL" id="VDM99013.1"/>
    </source>
</evidence>
<dbReference type="WBParaSite" id="nOo.2.0.1.t12439-RA">
    <property type="protein sequence ID" value="nOo.2.0.1.t12439-RA"/>
    <property type="gene ID" value="nOo.2.0.1.g12439"/>
</dbReference>
<dbReference type="AlphaFoldDB" id="A0A182EW93"/>
<evidence type="ECO:0000313" key="5">
    <source>
        <dbReference type="WBParaSite" id="nOo.2.0.1.t12439-RA"/>
    </source>
</evidence>
<dbReference type="OrthoDB" id="6108017at2759"/>
<dbReference type="InterPro" id="IPR027417">
    <property type="entry name" value="P-loop_NTPase"/>
</dbReference>
<dbReference type="SUPFAM" id="SSF52540">
    <property type="entry name" value="P-loop containing nucleoside triphosphate hydrolases"/>
    <property type="match status" value="1"/>
</dbReference>
<protein>
    <submittedName>
        <fullName evidence="5">FBD domain-containing protein</fullName>
    </submittedName>
</protein>
<dbReference type="Proteomes" id="UP000271087">
    <property type="component" value="Unassembled WGS sequence"/>
</dbReference>